<evidence type="ECO:0000313" key="2">
    <source>
        <dbReference type="EMBL" id="CAB4578960.1"/>
    </source>
</evidence>
<evidence type="ECO:0000259" key="1">
    <source>
        <dbReference type="SMART" id="SM00642"/>
    </source>
</evidence>
<reference evidence="2" key="1">
    <citation type="submission" date="2020-05" db="EMBL/GenBank/DDBJ databases">
        <authorList>
            <person name="Chiriac C."/>
            <person name="Salcher M."/>
            <person name="Ghai R."/>
            <person name="Kavagutti S V."/>
        </authorList>
    </citation>
    <scope>NUCLEOTIDE SEQUENCE</scope>
</reference>
<dbReference type="InterPro" id="IPR045857">
    <property type="entry name" value="O16G_dom_2"/>
</dbReference>
<dbReference type="EMBL" id="CAEZSR010000139">
    <property type="protein sequence ID" value="CAB4578960.1"/>
    <property type="molecule type" value="Genomic_DNA"/>
</dbReference>
<gene>
    <name evidence="2" type="ORF">UFOPK1493_02917</name>
</gene>
<dbReference type="GO" id="GO:0009313">
    <property type="term" value="P:oligosaccharide catabolic process"/>
    <property type="evidence" value="ECO:0007669"/>
    <property type="project" value="TreeGrafter"/>
</dbReference>
<feature type="domain" description="Glycosyl hydrolase family 13 catalytic" evidence="1">
    <location>
        <begin position="14"/>
        <end position="432"/>
    </location>
</feature>
<protein>
    <submittedName>
        <fullName evidence="2">Unannotated protein</fullName>
    </submittedName>
</protein>
<dbReference type="SMART" id="SM00642">
    <property type="entry name" value="Aamy"/>
    <property type="match status" value="1"/>
</dbReference>
<dbReference type="SUPFAM" id="SSF51445">
    <property type="entry name" value="(Trans)glycosidases"/>
    <property type="match status" value="1"/>
</dbReference>
<accession>A0A6J6ER02</accession>
<organism evidence="2">
    <name type="scientific">freshwater metagenome</name>
    <dbReference type="NCBI Taxonomy" id="449393"/>
    <lineage>
        <taxon>unclassified sequences</taxon>
        <taxon>metagenomes</taxon>
        <taxon>ecological metagenomes</taxon>
    </lineage>
</organism>
<proteinExistence type="predicted"/>
<dbReference type="PANTHER" id="PTHR10357:SF179">
    <property type="entry name" value="NEUTRAL AND BASIC AMINO ACID TRANSPORT PROTEIN RBAT"/>
    <property type="match status" value="1"/>
</dbReference>
<dbReference type="InterPro" id="IPR006047">
    <property type="entry name" value="GH13_cat_dom"/>
</dbReference>
<dbReference type="AlphaFoldDB" id="A0A6J6ER02"/>
<dbReference type="Gene3D" id="3.20.20.80">
    <property type="entry name" value="Glycosidases"/>
    <property type="match status" value="1"/>
</dbReference>
<dbReference type="InterPro" id="IPR017853">
    <property type="entry name" value="GH"/>
</dbReference>
<dbReference type="GO" id="GO:0004556">
    <property type="term" value="F:alpha-amylase activity"/>
    <property type="evidence" value="ECO:0007669"/>
    <property type="project" value="TreeGrafter"/>
</dbReference>
<dbReference type="Gene3D" id="3.90.400.10">
    <property type="entry name" value="Oligo-1,6-glucosidase, Domain 2"/>
    <property type="match status" value="1"/>
</dbReference>
<sequence length="579" mass="63540">MSAAPWWRDAVVYQVYVRSFADGDGDGIGDLAGITSRLDHLEALGVDAIWLTPCYPSPQLDHGYDVADYFGIDPAYGDLAAFDRLVAEARRRSIRVLMDVVPNHCSSEHPWFRAALASPPGSPERARFFFRDGRGSDGELPPNNWRSVFGGSTWTRVTEADGSPGQWYLHTFSPWQPDLDWSCPDVVAMFRSMLTFWFDRGVDGFRVDAVAVVGKAAELPDAPPVPEGTAENDVWAHNPYTVFWPTAHDHWRDWRRLIDEYEAAHPGRELVTVSEAYTPDRPDLLLQYVGPDQFHQSFCFDLMLAPWRVDTLRVTIEPVAATLTAAGAPLTWTLNNHDTQRGVTRYGRADATEMSSWTKNNLVYTGAPVDLEVGTRRARAAITLAAALPGSLYLFQGEELGLPEVLDLPASARQDPIFFRTEGRETGRDGCRVPLPWSTDAATSFGFSSASVGADAPAAAPWMPQPDDWGAYSVAAQQDDPGSVLSMYRSLLRARRSLLDPDAPLEWPELGAHAGPHPELLVLRRGTVTVVVNVGAVDLAVAEVLPALVGESLLVSSLAGHHDPTVVPADTCCWFGPPR</sequence>
<dbReference type="PANTHER" id="PTHR10357">
    <property type="entry name" value="ALPHA-AMYLASE FAMILY MEMBER"/>
    <property type="match status" value="1"/>
</dbReference>
<dbReference type="Pfam" id="PF00128">
    <property type="entry name" value="Alpha-amylase"/>
    <property type="match status" value="1"/>
</dbReference>
<name>A0A6J6ER02_9ZZZZ</name>